<sequence>MGFFKHPDKLNAKKFVLILQLFPRIVMLIISVVIFAVSDSFLYCTSHSLSLSDTEGCEHNWRKFHGHCYRYFTRRHTWEDAEKDCREHSGHLASIHSTQEQDFINGLCHENTWIGLNDRMVEDDFQWTDSMDLQYENWRENQPDNFFAGGEDCVVMIAHENGKWNDVPCNYNLPYICKKGTGEQERGEALEKRTNTLPPHFKPHCTVSSSADLLLLT</sequence>
<keyword evidence="2" id="KW-1133">Transmembrane helix</keyword>
<dbReference type="PROSITE" id="PS00615">
    <property type="entry name" value="C_TYPE_LECTIN_1"/>
    <property type="match status" value="1"/>
</dbReference>
<dbReference type="Proteomes" id="UP000472260">
    <property type="component" value="Unassembled WGS sequence"/>
</dbReference>
<keyword evidence="2" id="KW-0812">Transmembrane</keyword>
<dbReference type="InterPro" id="IPR018378">
    <property type="entry name" value="C-type_lectin_CS"/>
</dbReference>
<evidence type="ECO:0000256" key="1">
    <source>
        <dbReference type="ARBA" id="ARBA00023157"/>
    </source>
</evidence>
<dbReference type="PROSITE" id="PS50041">
    <property type="entry name" value="C_TYPE_LECTIN_2"/>
    <property type="match status" value="1"/>
</dbReference>
<evidence type="ECO:0000313" key="4">
    <source>
        <dbReference type="Ensembl" id="ENSSANP00000096279.1"/>
    </source>
</evidence>
<dbReference type="Gene3D" id="3.10.100.10">
    <property type="entry name" value="Mannose-Binding Protein A, subunit A"/>
    <property type="match status" value="1"/>
</dbReference>
<dbReference type="SUPFAM" id="SSF56436">
    <property type="entry name" value="C-type lectin-like"/>
    <property type="match status" value="1"/>
</dbReference>
<evidence type="ECO:0000256" key="2">
    <source>
        <dbReference type="SAM" id="Phobius"/>
    </source>
</evidence>
<evidence type="ECO:0000259" key="3">
    <source>
        <dbReference type="PROSITE" id="PS50041"/>
    </source>
</evidence>
<accession>A0A671SKS5</accession>
<dbReference type="InterPro" id="IPR016186">
    <property type="entry name" value="C-type_lectin-like/link_sf"/>
</dbReference>
<proteinExistence type="predicted"/>
<dbReference type="PANTHER" id="PTHR22803">
    <property type="entry name" value="MANNOSE, PHOSPHOLIPASE, LECTIN RECEPTOR RELATED"/>
    <property type="match status" value="1"/>
</dbReference>
<reference evidence="4" key="2">
    <citation type="submission" date="2025-09" db="UniProtKB">
        <authorList>
            <consortium name="Ensembl"/>
        </authorList>
    </citation>
    <scope>IDENTIFICATION</scope>
</reference>
<feature type="domain" description="C-type lectin" evidence="3">
    <location>
        <begin position="64"/>
        <end position="178"/>
    </location>
</feature>
<dbReference type="FunFam" id="3.10.100.10:FF:000003">
    <property type="entry name" value="Versican core protein"/>
    <property type="match status" value="1"/>
</dbReference>
<name>A0A671SKS5_9TELE</name>
<reference evidence="4" key="1">
    <citation type="submission" date="2025-08" db="UniProtKB">
        <authorList>
            <consortium name="Ensembl"/>
        </authorList>
    </citation>
    <scope>IDENTIFICATION</scope>
</reference>
<dbReference type="InterPro" id="IPR001304">
    <property type="entry name" value="C-type_lectin-like"/>
</dbReference>
<dbReference type="InterPro" id="IPR050111">
    <property type="entry name" value="C-type_lectin/snaclec_domain"/>
</dbReference>
<keyword evidence="2" id="KW-0472">Membrane</keyword>
<protein>
    <recommendedName>
        <fullName evidence="3">C-type lectin domain-containing protein</fullName>
    </recommendedName>
</protein>
<feature type="transmembrane region" description="Helical" evidence="2">
    <location>
        <begin position="21"/>
        <end position="43"/>
    </location>
</feature>
<evidence type="ECO:0000313" key="5">
    <source>
        <dbReference type="Proteomes" id="UP000472260"/>
    </source>
</evidence>
<dbReference type="AlphaFoldDB" id="A0A671SKS5"/>
<organism evidence="4 5">
    <name type="scientific">Sinocyclocheilus anshuiensis</name>
    <dbReference type="NCBI Taxonomy" id="1608454"/>
    <lineage>
        <taxon>Eukaryota</taxon>
        <taxon>Metazoa</taxon>
        <taxon>Chordata</taxon>
        <taxon>Craniata</taxon>
        <taxon>Vertebrata</taxon>
        <taxon>Euteleostomi</taxon>
        <taxon>Actinopterygii</taxon>
        <taxon>Neopterygii</taxon>
        <taxon>Teleostei</taxon>
        <taxon>Ostariophysi</taxon>
        <taxon>Cypriniformes</taxon>
        <taxon>Cyprinidae</taxon>
        <taxon>Cyprininae</taxon>
        <taxon>Sinocyclocheilus</taxon>
    </lineage>
</organism>
<dbReference type="Ensembl" id="ENSSANT00000102274.1">
    <property type="protein sequence ID" value="ENSSANP00000096279.1"/>
    <property type="gene ID" value="ENSSANG00000047468.1"/>
</dbReference>
<dbReference type="InterPro" id="IPR016187">
    <property type="entry name" value="CTDL_fold"/>
</dbReference>
<dbReference type="SMART" id="SM00034">
    <property type="entry name" value="CLECT"/>
    <property type="match status" value="1"/>
</dbReference>
<dbReference type="Pfam" id="PF00059">
    <property type="entry name" value="Lectin_C"/>
    <property type="match status" value="1"/>
</dbReference>
<keyword evidence="5" id="KW-1185">Reference proteome</keyword>
<keyword evidence="1" id="KW-1015">Disulfide bond</keyword>